<dbReference type="AlphaFoldDB" id="A0A922FVW9"/>
<name>A0A922FVW9_CARIL</name>
<dbReference type="EMBL" id="CM031825">
    <property type="protein sequence ID" value="KAG6729433.1"/>
    <property type="molecule type" value="Genomic_DNA"/>
</dbReference>
<dbReference type="Proteomes" id="UP000811246">
    <property type="component" value="Chromosome 1"/>
</dbReference>
<accession>A0A922FVW9</accession>
<reference evidence="2" key="1">
    <citation type="submission" date="2021-01" db="EMBL/GenBank/DDBJ databases">
        <authorList>
            <person name="Lovell J.T."/>
            <person name="Bentley N."/>
            <person name="Bhattarai G."/>
            <person name="Jenkins J.W."/>
            <person name="Sreedasyam A."/>
            <person name="Alarcon Y."/>
            <person name="Bock C."/>
            <person name="Boston L."/>
            <person name="Carlson J."/>
            <person name="Cervantes K."/>
            <person name="Clermont K."/>
            <person name="Krom N."/>
            <person name="Kubenka K."/>
            <person name="Mamidi S."/>
            <person name="Mattison C."/>
            <person name="Monteros M."/>
            <person name="Pisani C."/>
            <person name="Plott C."/>
            <person name="Rajasekar S."/>
            <person name="Rhein H.S."/>
            <person name="Rohla C."/>
            <person name="Song M."/>
            <person name="Hilaire R.S."/>
            <person name="Shu S."/>
            <person name="Wells L."/>
            <person name="Wang X."/>
            <person name="Webber J."/>
            <person name="Heerema R.J."/>
            <person name="Klein P."/>
            <person name="Conner P."/>
            <person name="Grauke L."/>
            <person name="Grimwood J."/>
            <person name="Schmutz J."/>
            <person name="Randall J.J."/>
        </authorList>
    </citation>
    <scope>NUCLEOTIDE SEQUENCE</scope>
    <source>
        <tissue evidence="2">Leaf</tissue>
    </source>
</reference>
<protein>
    <submittedName>
        <fullName evidence="2">Uncharacterized protein</fullName>
    </submittedName>
</protein>
<evidence type="ECO:0000256" key="1">
    <source>
        <dbReference type="SAM" id="MobiDB-lite"/>
    </source>
</evidence>
<proteinExistence type="predicted"/>
<sequence>MAFDYVWKWMPPKSLSPFFWIGVPELASSRKQEVEFETLPAFCCRCKVQRINSQTCHVGKATTGDKLRFRKRVSKSREELKDNQNQVVDVEQPVMEQKESENNADAGGSSLSNQEGKLVEDTIIGDTWGDKLGLVQQPQMANMVSNALVQDFHPLPWWLKLK</sequence>
<comment type="caution">
    <text evidence="2">The sequence shown here is derived from an EMBL/GenBank/DDBJ whole genome shotgun (WGS) entry which is preliminary data.</text>
</comment>
<organism evidence="2 3">
    <name type="scientific">Carya illinoinensis</name>
    <name type="common">Pecan</name>
    <dbReference type="NCBI Taxonomy" id="32201"/>
    <lineage>
        <taxon>Eukaryota</taxon>
        <taxon>Viridiplantae</taxon>
        <taxon>Streptophyta</taxon>
        <taxon>Embryophyta</taxon>
        <taxon>Tracheophyta</taxon>
        <taxon>Spermatophyta</taxon>
        <taxon>Magnoliopsida</taxon>
        <taxon>eudicotyledons</taxon>
        <taxon>Gunneridae</taxon>
        <taxon>Pentapetalae</taxon>
        <taxon>rosids</taxon>
        <taxon>fabids</taxon>
        <taxon>Fagales</taxon>
        <taxon>Juglandaceae</taxon>
        <taxon>Carya</taxon>
    </lineage>
</organism>
<feature type="region of interest" description="Disordered" evidence="1">
    <location>
        <begin position="92"/>
        <end position="113"/>
    </location>
</feature>
<evidence type="ECO:0000313" key="3">
    <source>
        <dbReference type="Proteomes" id="UP000811246"/>
    </source>
</evidence>
<gene>
    <name evidence="2" type="ORF">I3842_01G029600</name>
</gene>
<evidence type="ECO:0000313" key="2">
    <source>
        <dbReference type="EMBL" id="KAG6729433.1"/>
    </source>
</evidence>